<name>A0A3B0Y3U6_9ZZZZ</name>
<organism evidence="1">
    <name type="scientific">hydrothermal vent metagenome</name>
    <dbReference type="NCBI Taxonomy" id="652676"/>
    <lineage>
        <taxon>unclassified sequences</taxon>
        <taxon>metagenomes</taxon>
        <taxon>ecological metagenomes</taxon>
    </lineage>
</organism>
<dbReference type="EMBL" id="UOFI01000036">
    <property type="protein sequence ID" value="VAW63086.1"/>
    <property type="molecule type" value="Genomic_DNA"/>
</dbReference>
<dbReference type="AlphaFoldDB" id="A0A3B0Y3U6"/>
<proteinExistence type="predicted"/>
<accession>A0A3B0Y3U6</accession>
<reference evidence="1" key="1">
    <citation type="submission" date="2018-06" db="EMBL/GenBank/DDBJ databases">
        <authorList>
            <person name="Zhirakovskaya E."/>
        </authorList>
    </citation>
    <scope>NUCLEOTIDE SEQUENCE</scope>
</reference>
<protein>
    <submittedName>
        <fullName evidence="1">Uncharacterized protein</fullName>
    </submittedName>
</protein>
<sequence length="114" mass="13002">MFDFLTRPKGPKITKNTETVTLDFSGTKVRFKAPGYSYAMIEQDDDDLLPTEYDLDDFSYYGSSLYLNFNEHPYNPEIDIAGFGAFKTIWGFRQALLGNKYDSSTLSFLVGVDH</sequence>
<feature type="non-terminal residue" evidence="1">
    <location>
        <position position="114"/>
    </location>
</feature>
<evidence type="ECO:0000313" key="1">
    <source>
        <dbReference type="EMBL" id="VAW63086.1"/>
    </source>
</evidence>
<gene>
    <name evidence="1" type="ORF">MNBD_GAMMA09-606</name>
</gene>